<dbReference type="Proteomes" id="UP001215598">
    <property type="component" value="Unassembled WGS sequence"/>
</dbReference>
<evidence type="ECO:0000313" key="2">
    <source>
        <dbReference type="EMBL" id="KAJ7722505.1"/>
    </source>
</evidence>
<name>A0AAD7ML48_9AGAR</name>
<keyword evidence="3" id="KW-1185">Reference proteome</keyword>
<comment type="caution">
    <text evidence="2">The sequence shown here is derived from an EMBL/GenBank/DDBJ whole genome shotgun (WGS) entry which is preliminary data.</text>
</comment>
<evidence type="ECO:0000256" key="1">
    <source>
        <dbReference type="SAM" id="MobiDB-lite"/>
    </source>
</evidence>
<feature type="region of interest" description="Disordered" evidence="1">
    <location>
        <begin position="14"/>
        <end position="34"/>
    </location>
</feature>
<organism evidence="2 3">
    <name type="scientific">Mycena metata</name>
    <dbReference type="NCBI Taxonomy" id="1033252"/>
    <lineage>
        <taxon>Eukaryota</taxon>
        <taxon>Fungi</taxon>
        <taxon>Dikarya</taxon>
        <taxon>Basidiomycota</taxon>
        <taxon>Agaricomycotina</taxon>
        <taxon>Agaricomycetes</taxon>
        <taxon>Agaricomycetidae</taxon>
        <taxon>Agaricales</taxon>
        <taxon>Marasmiineae</taxon>
        <taxon>Mycenaceae</taxon>
        <taxon>Mycena</taxon>
    </lineage>
</organism>
<protein>
    <submittedName>
        <fullName evidence="2">Uncharacterized protein</fullName>
    </submittedName>
</protein>
<accession>A0AAD7ML48</accession>
<reference evidence="2" key="1">
    <citation type="submission" date="2023-03" db="EMBL/GenBank/DDBJ databases">
        <title>Massive genome expansion in bonnet fungi (Mycena s.s.) driven by repeated elements and novel gene families across ecological guilds.</title>
        <authorList>
            <consortium name="Lawrence Berkeley National Laboratory"/>
            <person name="Harder C.B."/>
            <person name="Miyauchi S."/>
            <person name="Viragh M."/>
            <person name="Kuo A."/>
            <person name="Thoen E."/>
            <person name="Andreopoulos B."/>
            <person name="Lu D."/>
            <person name="Skrede I."/>
            <person name="Drula E."/>
            <person name="Henrissat B."/>
            <person name="Morin E."/>
            <person name="Kohler A."/>
            <person name="Barry K."/>
            <person name="LaButti K."/>
            <person name="Morin E."/>
            <person name="Salamov A."/>
            <person name="Lipzen A."/>
            <person name="Mereny Z."/>
            <person name="Hegedus B."/>
            <person name="Baldrian P."/>
            <person name="Stursova M."/>
            <person name="Weitz H."/>
            <person name="Taylor A."/>
            <person name="Grigoriev I.V."/>
            <person name="Nagy L.G."/>
            <person name="Martin F."/>
            <person name="Kauserud H."/>
        </authorList>
    </citation>
    <scope>NUCLEOTIDE SEQUENCE</scope>
    <source>
        <strain evidence="2">CBHHK182m</strain>
    </source>
</reference>
<sequence length="388" mass="42377">MIHASPTLVWLTINGDTSNSSQTQELHRSCGSRPQSTVQRLLGAAALAQSAFPPFLSATTSTIRLSEQSSSDAGGVRSGIEELMSTARKRLSPLAEICPSRSHLRSVLHESRLIPIHFSDSLRPSRAQDVALRDQCVRLYGKLRIASVVTSRAVPSTTAISRWASAPLGRRSSQGCRPRQAATIASDGHLRWTFARTVKVLDWRPWMSGNRFAASAGTVAVEGAGSGIDAQRVRYSGMTMLRSSGPRKMMPATSLPAHRAIIYQDRPQFRAGFPCMGLVERRKHQAFASRAWESFSILPLRTRMFGGGVVQQEAQTFTSIAGRFPIFFRVLLVPDNVYTSLSSYSRSRDATPVLLLRYLLQFVCRGEVKGVGGIGDELSASTLTRIGG</sequence>
<feature type="compositionally biased region" description="Polar residues" evidence="1">
    <location>
        <begin position="14"/>
        <end position="24"/>
    </location>
</feature>
<dbReference type="AlphaFoldDB" id="A0AAD7ML48"/>
<proteinExistence type="predicted"/>
<evidence type="ECO:0000313" key="3">
    <source>
        <dbReference type="Proteomes" id="UP001215598"/>
    </source>
</evidence>
<dbReference type="EMBL" id="JARKIB010000219">
    <property type="protein sequence ID" value="KAJ7722505.1"/>
    <property type="molecule type" value="Genomic_DNA"/>
</dbReference>
<gene>
    <name evidence="2" type="ORF">B0H16DRAFT_1788890</name>
</gene>